<evidence type="ECO:0000313" key="4">
    <source>
        <dbReference type="Proteomes" id="UP000199028"/>
    </source>
</evidence>
<keyword evidence="3" id="KW-0012">Acyltransferase</keyword>
<evidence type="ECO:0000259" key="2">
    <source>
        <dbReference type="Pfam" id="PF01757"/>
    </source>
</evidence>
<name>A0A1H9XVA3_9PSEU</name>
<feature type="transmembrane region" description="Helical" evidence="1">
    <location>
        <begin position="316"/>
        <end position="335"/>
    </location>
</feature>
<dbReference type="Proteomes" id="UP000199028">
    <property type="component" value="Unassembled WGS sequence"/>
</dbReference>
<organism evidence="3 4">
    <name type="scientific">Lentzea flaviverrucosa</name>
    <dbReference type="NCBI Taxonomy" id="200379"/>
    <lineage>
        <taxon>Bacteria</taxon>
        <taxon>Bacillati</taxon>
        <taxon>Actinomycetota</taxon>
        <taxon>Actinomycetes</taxon>
        <taxon>Pseudonocardiales</taxon>
        <taxon>Pseudonocardiaceae</taxon>
        <taxon>Lentzea</taxon>
    </lineage>
</organism>
<dbReference type="OrthoDB" id="3404679at2"/>
<keyword evidence="3" id="KW-0808">Transferase</keyword>
<feature type="transmembrane region" description="Helical" evidence="1">
    <location>
        <begin position="42"/>
        <end position="64"/>
    </location>
</feature>
<feature type="domain" description="Acyltransferase 3" evidence="2">
    <location>
        <begin position="16"/>
        <end position="327"/>
    </location>
</feature>
<protein>
    <submittedName>
        <fullName evidence="3">Peptidoglycan/LPS O-acetylase OafA/YrhL, contains acyltransferase and SGNH-hydrolase domains</fullName>
    </submittedName>
</protein>
<evidence type="ECO:0000313" key="3">
    <source>
        <dbReference type="EMBL" id="SES50056.1"/>
    </source>
</evidence>
<proteinExistence type="predicted"/>
<feature type="transmembrane region" description="Helical" evidence="1">
    <location>
        <begin position="84"/>
        <end position="103"/>
    </location>
</feature>
<keyword evidence="1" id="KW-0812">Transmembrane</keyword>
<dbReference type="RefSeq" id="WP_090072170.1">
    <property type="nucleotide sequence ID" value="NZ_FOFT01000018.1"/>
</dbReference>
<feature type="transmembrane region" description="Helical" evidence="1">
    <location>
        <begin position="248"/>
        <end position="268"/>
    </location>
</feature>
<dbReference type="GO" id="GO:0016020">
    <property type="term" value="C:membrane"/>
    <property type="evidence" value="ECO:0007669"/>
    <property type="project" value="TreeGrafter"/>
</dbReference>
<dbReference type="GO" id="GO:0009103">
    <property type="term" value="P:lipopolysaccharide biosynthetic process"/>
    <property type="evidence" value="ECO:0007669"/>
    <property type="project" value="TreeGrafter"/>
</dbReference>
<feature type="transmembrane region" description="Helical" evidence="1">
    <location>
        <begin position="289"/>
        <end position="310"/>
    </location>
</feature>
<keyword evidence="1" id="KW-0472">Membrane</keyword>
<dbReference type="EMBL" id="FOFT01000018">
    <property type="protein sequence ID" value="SES50056.1"/>
    <property type="molecule type" value="Genomic_DNA"/>
</dbReference>
<dbReference type="PANTHER" id="PTHR23028:SF53">
    <property type="entry name" value="ACYL_TRANSF_3 DOMAIN-CONTAINING PROTEIN"/>
    <property type="match status" value="1"/>
</dbReference>
<evidence type="ECO:0000256" key="1">
    <source>
        <dbReference type="SAM" id="Phobius"/>
    </source>
</evidence>
<dbReference type="Pfam" id="PF01757">
    <property type="entry name" value="Acyl_transf_3"/>
    <property type="match status" value="1"/>
</dbReference>
<dbReference type="InterPro" id="IPR050879">
    <property type="entry name" value="Acyltransferase_3"/>
</dbReference>
<reference evidence="4" key="1">
    <citation type="submission" date="2016-10" db="EMBL/GenBank/DDBJ databases">
        <authorList>
            <person name="Varghese N."/>
            <person name="Submissions S."/>
        </authorList>
    </citation>
    <scope>NUCLEOTIDE SEQUENCE [LARGE SCALE GENOMIC DNA]</scope>
    <source>
        <strain evidence="4">CGMCC 4.578</strain>
    </source>
</reference>
<accession>A0A1H9XVA3</accession>
<keyword evidence="1" id="KW-1133">Transmembrane helix</keyword>
<dbReference type="AlphaFoldDB" id="A0A1H9XVA3"/>
<dbReference type="GO" id="GO:0016787">
    <property type="term" value="F:hydrolase activity"/>
    <property type="evidence" value="ECO:0007669"/>
    <property type="project" value="UniProtKB-KW"/>
</dbReference>
<sequence>MRTLTHGEYLAMKRFPALDGMRAIAAVMVVFFHYAGPQWARLNGWIGVHLFFVLSGYLITTLALREESRNGRISIRDFYVRRAFRILPVYYVVLGIVVAFAWLRHEYTSSGLASVMPFYLTFTNEFAPPGQVFGQSWTLGVEQKFYLVWPALMFTIGAFTLKRRLPMTLGLMALAAVGHFMEIPYVSPAAYFMIISGCLLAFLLHSPRSFGVLRPFTHPLVSVPALAAAVVVQTNIGEIDALVGGTGGLLPVALYGLSVGLLIVSTLRGGPIQWLLSLRPMAFVGDRSYSLYLIQGVAGTVVALSIPALAVHRTAAGIAVTLVSLLMADLLFRWVEQPMIDQGRKLIRKLNERKAARAAADVPERQPELATTSA</sequence>
<dbReference type="GO" id="GO:0016747">
    <property type="term" value="F:acyltransferase activity, transferring groups other than amino-acyl groups"/>
    <property type="evidence" value="ECO:0007669"/>
    <property type="project" value="InterPro"/>
</dbReference>
<dbReference type="PANTHER" id="PTHR23028">
    <property type="entry name" value="ACETYLTRANSFERASE"/>
    <property type="match status" value="1"/>
</dbReference>
<feature type="transmembrane region" description="Helical" evidence="1">
    <location>
        <begin position="20"/>
        <end position="36"/>
    </location>
</feature>
<gene>
    <name evidence="3" type="ORF">SAMN05216195_118204</name>
</gene>
<keyword evidence="3" id="KW-0378">Hydrolase</keyword>
<feature type="transmembrane region" description="Helical" evidence="1">
    <location>
        <begin position="145"/>
        <end position="161"/>
    </location>
</feature>
<feature type="transmembrane region" description="Helical" evidence="1">
    <location>
        <begin position="189"/>
        <end position="204"/>
    </location>
</feature>
<dbReference type="InterPro" id="IPR002656">
    <property type="entry name" value="Acyl_transf_3_dom"/>
</dbReference>
<keyword evidence="4" id="KW-1185">Reference proteome</keyword>